<dbReference type="GO" id="GO:0022857">
    <property type="term" value="F:transmembrane transporter activity"/>
    <property type="evidence" value="ECO:0007669"/>
    <property type="project" value="InterPro"/>
</dbReference>
<evidence type="ECO:0000256" key="1">
    <source>
        <dbReference type="ARBA" id="ARBA00022692"/>
    </source>
</evidence>
<keyword evidence="2 4" id="KW-1133">Transmembrane helix</keyword>
<name>A0A2N9XS91_9NEIS</name>
<evidence type="ECO:0000256" key="3">
    <source>
        <dbReference type="ARBA" id="ARBA00023136"/>
    </source>
</evidence>
<evidence type="ECO:0000313" key="6">
    <source>
        <dbReference type="Proteomes" id="UP000231484"/>
    </source>
</evidence>
<proteinExistence type="predicted"/>
<evidence type="ECO:0000256" key="4">
    <source>
        <dbReference type="SAM" id="Phobius"/>
    </source>
</evidence>
<dbReference type="Pfam" id="PF07690">
    <property type="entry name" value="MFS_1"/>
    <property type="match status" value="1"/>
</dbReference>
<sequence length="111" mass="12520">MTVFFAASVPAALFAYTAKTIPNKQLPKKIGLIISASIVGMIFSRSFIAILTDNSSWQFAFMIYATLIFYTCLFIPYSIKNAANNHKLSIIQAYLNATQLLLHKTIIVFYW</sequence>
<keyword evidence="1 4" id="KW-0812">Transmembrane</keyword>
<keyword evidence="3 4" id="KW-0472">Membrane</keyword>
<organism evidence="5 6">
    <name type="scientific">Snodgrassella alvi</name>
    <dbReference type="NCBI Taxonomy" id="1196083"/>
    <lineage>
        <taxon>Bacteria</taxon>
        <taxon>Pseudomonadati</taxon>
        <taxon>Pseudomonadota</taxon>
        <taxon>Betaproteobacteria</taxon>
        <taxon>Neisseriales</taxon>
        <taxon>Neisseriaceae</taxon>
        <taxon>Snodgrassella</taxon>
    </lineage>
</organism>
<feature type="transmembrane region" description="Helical" evidence="4">
    <location>
        <begin position="59"/>
        <end position="79"/>
    </location>
</feature>
<evidence type="ECO:0000313" key="5">
    <source>
        <dbReference type="EMBL" id="PIT51497.1"/>
    </source>
</evidence>
<dbReference type="AlphaFoldDB" id="A0A2N9XS91"/>
<comment type="caution">
    <text evidence="5">The sequence shown here is derived from an EMBL/GenBank/DDBJ whole genome shotgun (WGS) entry which is preliminary data.</text>
</comment>
<gene>
    <name evidence="5" type="ORF">BHC48_04220</name>
</gene>
<dbReference type="InterPro" id="IPR036259">
    <property type="entry name" value="MFS_trans_sf"/>
</dbReference>
<dbReference type="SUPFAM" id="SSF103473">
    <property type="entry name" value="MFS general substrate transporter"/>
    <property type="match status" value="1"/>
</dbReference>
<dbReference type="EMBL" id="MEIQ01000028">
    <property type="protein sequence ID" value="PIT51497.1"/>
    <property type="molecule type" value="Genomic_DNA"/>
</dbReference>
<dbReference type="Proteomes" id="UP000231484">
    <property type="component" value="Unassembled WGS sequence"/>
</dbReference>
<protein>
    <submittedName>
        <fullName evidence="5">Uncharacterized protein</fullName>
    </submittedName>
</protein>
<evidence type="ECO:0000256" key="2">
    <source>
        <dbReference type="ARBA" id="ARBA00022989"/>
    </source>
</evidence>
<dbReference type="Gene3D" id="1.20.1250.20">
    <property type="entry name" value="MFS general substrate transporter like domains"/>
    <property type="match status" value="1"/>
</dbReference>
<accession>A0A2N9XS91</accession>
<feature type="transmembrane region" description="Helical" evidence="4">
    <location>
        <begin position="30"/>
        <end position="52"/>
    </location>
</feature>
<reference evidence="5 6" key="1">
    <citation type="journal article" date="2017" name="MBio">
        <title>Type VI secretion-mediated competition in the bee gut microbiome.</title>
        <authorList>
            <person name="Steele M.I."/>
            <person name="Kwong W.K."/>
            <person name="Powell J.E."/>
            <person name="Whiteley M."/>
            <person name="Moran N.A."/>
        </authorList>
    </citation>
    <scope>NUCLEOTIDE SEQUENCE [LARGE SCALE GENOMIC DNA]</scope>
    <source>
        <strain evidence="5 6">Occ4-2</strain>
    </source>
</reference>
<dbReference type="InterPro" id="IPR011701">
    <property type="entry name" value="MFS"/>
</dbReference>